<organism evidence="1 2">
    <name type="scientific">Vermiconidia calcicola</name>
    <dbReference type="NCBI Taxonomy" id="1690605"/>
    <lineage>
        <taxon>Eukaryota</taxon>
        <taxon>Fungi</taxon>
        <taxon>Dikarya</taxon>
        <taxon>Ascomycota</taxon>
        <taxon>Pezizomycotina</taxon>
        <taxon>Dothideomycetes</taxon>
        <taxon>Dothideomycetidae</taxon>
        <taxon>Mycosphaerellales</taxon>
        <taxon>Extremaceae</taxon>
        <taxon>Vermiconidia</taxon>
    </lineage>
</organism>
<gene>
    <name evidence="1" type="primary">VRG4_2</name>
    <name evidence="1" type="ORF">LTR37_008193</name>
</gene>
<reference evidence="1" key="1">
    <citation type="submission" date="2023-07" db="EMBL/GenBank/DDBJ databases">
        <title>Black Yeasts Isolated from many extreme environments.</title>
        <authorList>
            <person name="Coleine C."/>
            <person name="Stajich J.E."/>
            <person name="Selbmann L."/>
        </authorList>
    </citation>
    <scope>NUCLEOTIDE SEQUENCE</scope>
    <source>
        <strain evidence="1">CCFEE 5714</strain>
    </source>
</reference>
<keyword evidence="2" id="KW-1185">Reference proteome</keyword>
<evidence type="ECO:0000313" key="1">
    <source>
        <dbReference type="EMBL" id="KAK3713943.1"/>
    </source>
</evidence>
<dbReference type="Proteomes" id="UP001281147">
    <property type="component" value="Unassembled WGS sequence"/>
</dbReference>
<protein>
    <submittedName>
        <fullName evidence="1">GDP-mannose transporter into the lumen of the Golgi</fullName>
    </submittedName>
</protein>
<accession>A0ACC3ND86</accession>
<evidence type="ECO:0000313" key="2">
    <source>
        <dbReference type="Proteomes" id="UP001281147"/>
    </source>
</evidence>
<proteinExistence type="predicted"/>
<comment type="caution">
    <text evidence="1">The sequence shown here is derived from an EMBL/GenBank/DDBJ whole genome shotgun (WGS) entry which is preliminary data.</text>
</comment>
<dbReference type="EMBL" id="JAUTXU010000059">
    <property type="protein sequence ID" value="KAK3713943.1"/>
    <property type="molecule type" value="Genomic_DNA"/>
</dbReference>
<sequence>MADEKKRDDVELGEKQPNGHFEAASRPPSSTMQGPPIPIPSVANNPLVSILTYCGSSILMTVANKYVVSGRNFNLNFFLLFVQALVCLIAITSAKAFGIVNFREFNSGEAKKWFPISLLLIGMIYTSTKALQFISVPVYTIFKNLTIILIAYGEVLWFGGSVTPTALLSFALMVGSSIIAAWADIQHVLQSYGGDALTGEAAEQISTLNAGYMWMLMNCFCTASFTLGMRKRLKLMNFKDLDSKCSPTSTMFYNNLLSLPVLLVASLFLENWSSANLALNFPKGARTYMISAMIFTGLSSILISYASANCMRVTSSTTYSMVGALNKLPIAISGLVFFHAPVTLASVSAIIVGFVSGIVYTVAKIWQKEADRGAAQKGILPTTSASSQSMRDSLKS</sequence>
<name>A0ACC3ND86_9PEZI</name>